<sequence>MQPAHPARDPLRIMHVVDSLERGGLERVVTDLAIAQHLGGHAVTVFSINDSDGLLSELREAGVRVVMGGKRRSFDLAVLRKLRAVTTDGAIDVVHSHNFVPNYYSAAAQFAARRKPTLLTTCHDMGTRLSNRKLRLFYRVSLARTQLVAMVSRQVFDHYIGTGMVSRARARIVMNGIPVERFDASAAQRASARHALGLADAAIVIGCVGRLVPVKNHRLLVEVMPALVAGHPGLHVVLIGKGELEQALRAQVSALGLGEHVRFAGERADVAQLLPALDIFAMPSLSEGLSIALLEACASGLAIVATDVGGNGEIVTDGSTGLLVPSGDAQALRIALGDLVADPARRASLGAAARDWVGRHASMSAFSASYDRLYREALGESVTGG</sequence>
<evidence type="ECO:0000259" key="1">
    <source>
        <dbReference type="Pfam" id="PF00534"/>
    </source>
</evidence>
<comment type="caution">
    <text evidence="3">The sequence shown here is derived from an EMBL/GenBank/DDBJ whole genome shotgun (WGS) entry which is preliminary data.</text>
</comment>
<feature type="domain" description="Glycosyltransferase subfamily 4-like N-terminal" evidence="2">
    <location>
        <begin position="23"/>
        <end position="181"/>
    </location>
</feature>
<evidence type="ECO:0000259" key="2">
    <source>
        <dbReference type="Pfam" id="PF13439"/>
    </source>
</evidence>
<keyword evidence="4" id="KW-1185">Reference proteome</keyword>
<evidence type="ECO:0000313" key="3">
    <source>
        <dbReference type="EMBL" id="GAA0715605.1"/>
    </source>
</evidence>
<reference evidence="3 4" key="1">
    <citation type="journal article" date="2019" name="Int. J. Syst. Evol. Microbiol.">
        <title>The Global Catalogue of Microorganisms (GCM) 10K type strain sequencing project: providing services to taxonomists for standard genome sequencing and annotation.</title>
        <authorList>
            <consortium name="The Broad Institute Genomics Platform"/>
            <consortium name="The Broad Institute Genome Sequencing Center for Infectious Disease"/>
            <person name="Wu L."/>
            <person name="Ma J."/>
        </authorList>
    </citation>
    <scope>NUCLEOTIDE SEQUENCE [LARGE SCALE GENOMIC DNA]</scope>
    <source>
        <strain evidence="3 4">JCM 15421</strain>
    </source>
</reference>
<name>A0ABN1IJN1_9GAMM</name>
<dbReference type="InterPro" id="IPR001296">
    <property type="entry name" value="Glyco_trans_1"/>
</dbReference>
<dbReference type="InterPro" id="IPR028098">
    <property type="entry name" value="Glyco_trans_4-like_N"/>
</dbReference>
<accession>A0ABN1IJN1</accession>
<dbReference type="Pfam" id="PF00534">
    <property type="entry name" value="Glycos_transf_1"/>
    <property type="match status" value="1"/>
</dbReference>
<dbReference type="Proteomes" id="UP001501523">
    <property type="component" value="Unassembled WGS sequence"/>
</dbReference>
<dbReference type="PANTHER" id="PTHR45947:SF3">
    <property type="entry name" value="SULFOQUINOVOSYL TRANSFERASE SQD2"/>
    <property type="match status" value="1"/>
</dbReference>
<feature type="domain" description="Glycosyl transferase family 1" evidence="1">
    <location>
        <begin position="193"/>
        <end position="356"/>
    </location>
</feature>
<gene>
    <name evidence="3" type="ORF">GCM10009105_21140</name>
</gene>
<organism evidence="3 4">
    <name type="scientific">Dokdonella soli</name>
    <dbReference type="NCBI Taxonomy" id="529810"/>
    <lineage>
        <taxon>Bacteria</taxon>
        <taxon>Pseudomonadati</taxon>
        <taxon>Pseudomonadota</taxon>
        <taxon>Gammaproteobacteria</taxon>
        <taxon>Lysobacterales</taxon>
        <taxon>Rhodanobacteraceae</taxon>
        <taxon>Dokdonella</taxon>
    </lineage>
</organism>
<protein>
    <submittedName>
        <fullName evidence="3">Glycosyltransferase family 4 protein</fullName>
    </submittedName>
</protein>
<dbReference type="InterPro" id="IPR050194">
    <property type="entry name" value="Glycosyltransferase_grp1"/>
</dbReference>
<dbReference type="Pfam" id="PF13439">
    <property type="entry name" value="Glyco_transf_4"/>
    <property type="match status" value="1"/>
</dbReference>
<evidence type="ECO:0000313" key="4">
    <source>
        <dbReference type="Proteomes" id="UP001501523"/>
    </source>
</evidence>
<dbReference type="PANTHER" id="PTHR45947">
    <property type="entry name" value="SULFOQUINOVOSYL TRANSFERASE SQD2"/>
    <property type="match status" value="1"/>
</dbReference>
<dbReference type="SUPFAM" id="SSF53756">
    <property type="entry name" value="UDP-Glycosyltransferase/glycogen phosphorylase"/>
    <property type="match status" value="1"/>
</dbReference>
<proteinExistence type="predicted"/>
<dbReference type="Gene3D" id="3.40.50.2000">
    <property type="entry name" value="Glycogen Phosphorylase B"/>
    <property type="match status" value="2"/>
</dbReference>
<dbReference type="EMBL" id="BAAAEU010000010">
    <property type="protein sequence ID" value="GAA0715605.1"/>
    <property type="molecule type" value="Genomic_DNA"/>
</dbReference>